<dbReference type="InterPro" id="IPR020867">
    <property type="entry name" value="THF_DH/CycHdrlase_CS"/>
</dbReference>
<keyword evidence="7 11" id="KW-0560">Oxidoreductase</keyword>
<keyword evidence="2 11" id="KW-0554">One-carbon metabolism</keyword>
<evidence type="ECO:0000313" key="14">
    <source>
        <dbReference type="EMBL" id="MBN4066632.1"/>
    </source>
</evidence>
<keyword evidence="10 11" id="KW-0511">Multifunctional enzyme</keyword>
<comment type="caution">
    <text evidence="14">The sequence shown here is derived from an EMBL/GenBank/DDBJ whole genome shotgun (WGS) entry which is preliminary data.</text>
</comment>
<keyword evidence="9 11" id="KW-0486">Methionine biosynthesis</keyword>
<comment type="function">
    <text evidence="11">Catalyzes the oxidation of 5,10-methylenetetrahydrofolate to 5,10-methenyltetrahydrofolate and then the hydrolysis of 5,10-methenyltetrahydrofolate to 10-formyltetrahydrofolate.</text>
</comment>
<keyword evidence="4 11" id="KW-0658">Purine biosynthesis</keyword>
<comment type="similarity">
    <text evidence="11">Belongs to the tetrahydrofolate dehydrogenase/cyclohydrolase family.</text>
</comment>
<keyword evidence="5 11" id="KW-0378">Hydrolase</keyword>
<dbReference type="Pfam" id="PF00763">
    <property type="entry name" value="THF_DHG_CYH"/>
    <property type="match status" value="1"/>
</dbReference>
<evidence type="ECO:0000256" key="1">
    <source>
        <dbReference type="ARBA" id="ARBA00004777"/>
    </source>
</evidence>
<dbReference type="CDD" id="cd01080">
    <property type="entry name" value="NAD_bind_m-THF_DH_Cyclohyd"/>
    <property type="match status" value="1"/>
</dbReference>
<dbReference type="HAMAP" id="MF_01576">
    <property type="entry name" value="THF_DHG_CYH"/>
    <property type="match status" value="1"/>
</dbReference>
<keyword evidence="15" id="KW-1185">Reference proteome</keyword>
<name>A0ABS3APM2_9BACT</name>
<feature type="domain" description="Tetrahydrofolate dehydrogenase/cyclohydrolase NAD(P)-binding" evidence="13">
    <location>
        <begin position="137"/>
        <end position="286"/>
    </location>
</feature>
<comment type="caution">
    <text evidence="11">Lacks conserved residue(s) required for the propagation of feature annotation.</text>
</comment>
<dbReference type="Proteomes" id="UP000722121">
    <property type="component" value="Unassembled WGS sequence"/>
</dbReference>
<evidence type="ECO:0000256" key="8">
    <source>
        <dbReference type="ARBA" id="ARBA00023102"/>
    </source>
</evidence>
<comment type="subunit">
    <text evidence="11">Homodimer.</text>
</comment>
<proteinExistence type="inferred from homology"/>
<evidence type="ECO:0000256" key="10">
    <source>
        <dbReference type="ARBA" id="ARBA00023268"/>
    </source>
</evidence>
<evidence type="ECO:0000256" key="4">
    <source>
        <dbReference type="ARBA" id="ARBA00022755"/>
    </source>
</evidence>
<evidence type="ECO:0000313" key="15">
    <source>
        <dbReference type="Proteomes" id="UP000722121"/>
    </source>
</evidence>
<dbReference type="EC" id="3.5.4.9" evidence="11"/>
<dbReference type="InterPro" id="IPR020630">
    <property type="entry name" value="THF_DH/CycHdrlase_cat_dom"/>
</dbReference>
<protein>
    <recommendedName>
        <fullName evidence="11">Bifunctional protein FolD</fullName>
    </recommendedName>
    <domain>
        <recommendedName>
            <fullName evidence="11">Methylenetetrahydrofolate dehydrogenase</fullName>
            <ecNumber evidence="11">1.5.1.5</ecNumber>
        </recommendedName>
    </domain>
    <domain>
        <recommendedName>
            <fullName evidence="11">Methenyltetrahydrofolate cyclohydrolase</fullName>
            <ecNumber evidence="11">3.5.4.9</ecNumber>
        </recommendedName>
    </domain>
</protein>
<accession>A0ABS3APM2</accession>
<comment type="catalytic activity">
    <reaction evidence="11">
        <text>(6R)-5,10-methylene-5,6,7,8-tetrahydrofolate + NADP(+) = (6R)-5,10-methenyltetrahydrofolate + NADPH</text>
        <dbReference type="Rhea" id="RHEA:22812"/>
        <dbReference type="ChEBI" id="CHEBI:15636"/>
        <dbReference type="ChEBI" id="CHEBI:57455"/>
        <dbReference type="ChEBI" id="CHEBI:57783"/>
        <dbReference type="ChEBI" id="CHEBI:58349"/>
        <dbReference type="EC" id="1.5.1.5"/>
    </reaction>
</comment>
<feature type="domain" description="Tetrahydrofolate dehydrogenase/cyclohydrolase catalytic" evidence="12">
    <location>
        <begin position="5"/>
        <end position="117"/>
    </location>
</feature>
<reference evidence="14 15" key="1">
    <citation type="submission" date="2021-02" db="EMBL/GenBank/DDBJ databases">
        <title>Activity-based single-cell genomes from oceanic crustal fluid captures similar information to metagenomic and metatranscriptomic surveys with orders of magnitude less sampling.</title>
        <authorList>
            <person name="D'Angelo T.S."/>
            <person name="Orcutt B.N."/>
        </authorList>
    </citation>
    <scope>NUCLEOTIDE SEQUENCE [LARGE SCALE GENOMIC DNA]</scope>
    <source>
        <strain evidence="14">AH-315-G07</strain>
    </source>
</reference>
<keyword evidence="8 11" id="KW-0368">Histidine biosynthesis</keyword>
<keyword evidence="3 11" id="KW-0028">Amino-acid biosynthesis</keyword>
<evidence type="ECO:0000256" key="6">
    <source>
        <dbReference type="ARBA" id="ARBA00022857"/>
    </source>
</evidence>
<dbReference type="Gene3D" id="3.40.50.10860">
    <property type="entry name" value="Leucine Dehydrogenase, chain A, domain 1"/>
    <property type="match status" value="1"/>
</dbReference>
<evidence type="ECO:0000259" key="12">
    <source>
        <dbReference type="Pfam" id="PF00763"/>
    </source>
</evidence>
<evidence type="ECO:0000256" key="7">
    <source>
        <dbReference type="ARBA" id="ARBA00023002"/>
    </source>
</evidence>
<dbReference type="InterPro" id="IPR036291">
    <property type="entry name" value="NAD(P)-bd_dom_sf"/>
</dbReference>
<dbReference type="EMBL" id="JAFITR010000012">
    <property type="protein sequence ID" value="MBN4066632.1"/>
    <property type="molecule type" value="Genomic_DNA"/>
</dbReference>
<dbReference type="SUPFAM" id="SSF53223">
    <property type="entry name" value="Aminoacid dehydrogenase-like, N-terminal domain"/>
    <property type="match status" value="1"/>
</dbReference>
<dbReference type="Pfam" id="PF02882">
    <property type="entry name" value="THF_DHG_CYH_C"/>
    <property type="match status" value="1"/>
</dbReference>
<evidence type="ECO:0000259" key="13">
    <source>
        <dbReference type="Pfam" id="PF02882"/>
    </source>
</evidence>
<dbReference type="InterPro" id="IPR000672">
    <property type="entry name" value="THF_DH/CycHdrlase"/>
</dbReference>
<evidence type="ECO:0000256" key="2">
    <source>
        <dbReference type="ARBA" id="ARBA00022563"/>
    </source>
</evidence>
<dbReference type="PANTHER" id="PTHR48099">
    <property type="entry name" value="C-1-TETRAHYDROFOLATE SYNTHASE, CYTOPLASMIC-RELATED"/>
    <property type="match status" value="1"/>
</dbReference>
<dbReference type="PANTHER" id="PTHR48099:SF5">
    <property type="entry name" value="C-1-TETRAHYDROFOLATE SYNTHASE, CYTOPLASMIC"/>
    <property type="match status" value="1"/>
</dbReference>
<comment type="pathway">
    <text evidence="1 11">One-carbon metabolism; tetrahydrofolate interconversion.</text>
</comment>
<evidence type="ECO:0000256" key="9">
    <source>
        <dbReference type="ARBA" id="ARBA00023167"/>
    </source>
</evidence>
<dbReference type="EC" id="1.5.1.5" evidence="11"/>
<dbReference type="SUPFAM" id="SSF51735">
    <property type="entry name" value="NAD(P)-binding Rossmann-fold domains"/>
    <property type="match status" value="1"/>
</dbReference>
<evidence type="ECO:0000256" key="5">
    <source>
        <dbReference type="ARBA" id="ARBA00022801"/>
    </source>
</evidence>
<dbReference type="InterPro" id="IPR046346">
    <property type="entry name" value="Aminoacid_DH-like_N_sf"/>
</dbReference>
<evidence type="ECO:0000256" key="11">
    <source>
        <dbReference type="HAMAP-Rule" id="MF_01576"/>
    </source>
</evidence>
<comment type="catalytic activity">
    <reaction evidence="11">
        <text>(6R)-5,10-methenyltetrahydrofolate + H2O = (6R)-10-formyltetrahydrofolate + H(+)</text>
        <dbReference type="Rhea" id="RHEA:23700"/>
        <dbReference type="ChEBI" id="CHEBI:15377"/>
        <dbReference type="ChEBI" id="CHEBI:15378"/>
        <dbReference type="ChEBI" id="CHEBI:57455"/>
        <dbReference type="ChEBI" id="CHEBI:195366"/>
        <dbReference type="EC" id="3.5.4.9"/>
    </reaction>
</comment>
<dbReference type="InterPro" id="IPR020631">
    <property type="entry name" value="THF_DH/CycHdrlase_NAD-bd_dom"/>
</dbReference>
<feature type="binding site" evidence="11">
    <location>
        <begin position="163"/>
        <end position="165"/>
    </location>
    <ligand>
        <name>NADP(+)</name>
        <dbReference type="ChEBI" id="CHEBI:58349"/>
    </ligand>
</feature>
<evidence type="ECO:0000256" key="3">
    <source>
        <dbReference type="ARBA" id="ARBA00022605"/>
    </source>
</evidence>
<gene>
    <name evidence="11" type="primary">folD</name>
    <name evidence="14" type="ORF">JYU14_00935</name>
</gene>
<organism evidence="14 15">
    <name type="scientific">Simkania negevensis</name>
    <dbReference type="NCBI Taxonomy" id="83561"/>
    <lineage>
        <taxon>Bacteria</taxon>
        <taxon>Pseudomonadati</taxon>
        <taxon>Chlamydiota</taxon>
        <taxon>Chlamydiia</taxon>
        <taxon>Parachlamydiales</taxon>
        <taxon>Simkaniaceae</taxon>
        <taxon>Simkania</taxon>
    </lineage>
</organism>
<sequence>MLKLIDGKAVAEKIRSAIAKEVATLSGRPPKLVAVLAGSIPASQTYVGVKVRACREVGIISEVIRLDEDGSQDTLVKQIKALNVDDGVDGILVQLPLPTGIDAATTLDLVLPSKDVDGFHSLNMGKLLAGRDGGFIPCTPYGIVVLLEESEIDVEGKHVVIVGRSNIVGKPLAALMMQKRRYGNATVTLAHSRTKELAALCRTADVLVAAIGSANFITAEFIKKGACIVDVGMNRVDDPSLSKGYRLVGDVDFADVKERCSSITPVPGGVGPMTVAMLLKNTLKARRD</sequence>
<dbReference type="PROSITE" id="PS00767">
    <property type="entry name" value="THF_DHG_CYH_2"/>
    <property type="match status" value="1"/>
</dbReference>
<keyword evidence="6 11" id="KW-0521">NADP</keyword>
<dbReference type="Gene3D" id="3.40.50.720">
    <property type="entry name" value="NAD(P)-binding Rossmann-like Domain"/>
    <property type="match status" value="1"/>
</dbReference>
<dbReference type="PRINTS" id="PR00085">
    <property type="entry name" value="THFDHDRGNASE"/>
</dbReference>